<dbReference type="SUPFAM" id="SSF47336">
    <property type="entry name" value="ACP-like"/>
    <property type="match status" value="1"/>
</dbReference>
<dbReference type="RefSeq" id="WP_120696377.1">
    <property type="nucleotide sequence ID" value="NZ_RBDX01000031.1"/>
</dbReference>
<dbReference type="PROSITE" id="PS50075">
    <property type="entry name" value="CARRIER"/>
    <property type="match status" value="1"/>
</dbReference>
<dbReference type="AlphaFoldDB" id="A0A3A9VXH4"/>
<evidence type="ECO:0000313" key="2">
    <source>
        <dbReference type="EMBL" id="RKN04863.1"/>
    </source>
</evidence>
<accession>A0A3A9VXH4</accession>
<dbReference type="Pfam" id="PF00550">
    <property type="entry name" value="PP-binding"/>
    <property type="match status" value="1"/>
</dbReference>
<dbReference type="InterPro" id="IPR009081">
    <property type="entry name" value="PP-bd_ACP"/>
</dbReference>
<sequence>MSHGSEPIADAAPGAGAEQITEEITGFLTDALRRPIGPDDDYFELGLVDSLFALELVTYVEQRFALTVEVEDLDLDSFRTAHRLTEFVRRKTGADAGRRTHVGDH</sequence>
<feature type="domain" description="Carrier" evidence="1">
    <location>
        <begin position="11"/>
        <end position="92"/>
    </location>
</feature>
<dbReference type="Proteomes" id="UP000268652">
    <property type="component" value="Unassembled WGS sequence"/>
</dbReference>
<reference evidence="4 5" key="1">
    <citation type="submission" date="2018-09" db="EMBL/GenBank/DDBJ databases">
        <title>Streptomyces sp. nov. DS1-2, an endophytic actinomycete isolated from roots of Dendrobium scabrilingue.</title>
        <authorList>
            <person name="Kuncharoen N."/>
            <person name="Kudo T."/>
            <person name="Ohkuma M."/>
            <person name="Yuki M."/>
            <person name="Tanasupawat S."/>
        </authorList>
    </citation>
    <scope>NUCLEOTIDE SEQUENCE [LARGE SCALE GENOMIC DNA]</scope>
    <source>
        <strain evidence="2 5">AZ1-7</strain>
        <strain evidence="3 4">DS1-2</strain>
    </source>
</reference>
<evidence type="ECO:0000313" key="3">
    <source>
        <dbReference type="EMBL" id="RKN25373.1"/>
    </source>
</evidence>
<dbReference type="InterPro" id="IPR036736">
    <property type="entry name" value="ACP-like_sf"/>
</dbReference>
<keyword evidence="4" id="KW-1185">Reference proteome</keyword>
<organism evidence="2 5">
    <name type="scientific">Streptomyces radicis</name>
    <dbReference type="NCBI Taxonomy" id="1750517"/>
    <lineage>
        <taxon>Bacteria</taxon>
        <taxon>Bacillati</taxon>
        <taxon>Actinomycetota</taxon>
        <taxon>Actinomycetes</taxon>
        <taxon>Kitasatosporales</taxon>
        <taxon>Streptomycetaceae</taxon>
        <taxon>Streptomyces</taxon>
    </lineage>
</organism>
<dbReference type="EMBL" id="RBDX01000031">
    <property type="protein sequence ID" value="RKN04863.1"/>
    <property type="molecule type" value="Genomic_DNA"/>
</dbReference>
<proteinExistence type="predicted"/>
<evidence type="ECO:0000259" key="1">
    <source>
        <dbReference type="PROSITE" id="PS50075"/>
    </source>
</evidence>
<dbReference type="EMBL" id="RBDY01000004">
    <property type="protein sequence ID" value="RKN25373.1"/>
    <property type="molecule type" value="Genomic_DNA"/>
</dbReference>
<name>A0A3A9VXH4_9ACTN</name>
<dbReference type="OrthoDB" id="677810at2"/>
<dbReference type="Gene3D" id="1.10.1200.10">
    <property type="entry name" value="ACP-like"/>
    <property type="match status" value="1"/>
</dbReference>
<evidence type="ECO:0000313" key="5">
    <source>
        <dbReference type="Proteomes" id="UP000275024"/>
    </source>
</evidence>
<protein>
    <submittedName>
        <fullName evidence="2">Acyl carrier protein</fullName>
    </submittedName>
</protein>
<dbReference type="Proteomes" id="UP000275024">
    <property type="component" value="Unassembled WGS sequence"/>
</dbReference>
<comment type="caution">
    <text evidence="2">The sequence shown here is derived from an EMBL/GenBank/DDBJ whole genome shotgun (WGS) entry which is preliminary data.</text>
</comment>
<evidence type="ECO:0000313" key="4">
    <source>
        <dbReference type="Proteomes" id="UP000268652"/>
    </source>
</evidence>
<gene>
    <name evidence="3" type="ORF">D7318_09225</name>
    <name evidence="2" type="ORF">D7319_27065</name>
</gene>